<keyword evidence="5" id="KW-0808">Transferase</keyword>
<evidence type="ECO:0000256" key="8">
    <source>
        <dbReference type="ARBA" id="ARBA00022960"/>
    </source>
</evidence>
<comment type="catalytic activity">
    <reaction evidence="15">
        <text>[GlcNAc-(1-&gt;4)-Mur2Ac(oyl-L-Ala-gamma-D-Glu-L-Lys-D-Ala-D-Ala)](n)-di-trans,octa-cis-undecaprenyl diphosphate + beta-D-GlcNAc-(1-&gt;4)-Mur2Ac(oyl-L-Ala-gamma-D-Glu-L-Lys-D-Ala-D-Ala)-di-trans,octa-cis-undecaprenyl diphosphate = [GlcNAc-(1-&gt;4)-Mur2Ac(oyl-L-Ala-gamma-D-Glu-L-Lys-D-Ala-D-Ala)](n+1)-di-trans,octa-cis-undecaprenyl diphosphate + di-trans,octa-cis-undecaprenyl diphosphate + H(+)</text>
        <dbReference type="Rhea" id="RHEA:23708"/>
        <dbReference type="Rhea" id="RHEA-COMP:9602"/>
        <dbReference type="Rhea" id="RHEA-COMP:9603"/>
        <dbReference type="ChEBI" id="CHEBI:15378"/>
        <dbReference type="ChEBI" id="CHEBI:58405"/>
        <dbReference type="ChEBI" id="CHEBI:60033"/>
        <dbReference type="ChEBI" id="CHEBI:78435"/>
        <dbReference type="EC" id="2.4.99.28"/>
    </reaction>
</comment>
<evidence type="ECO:0000256" key="5">
    <source>
        <dbReference type="ARBA" id="ARBA00022679"/>
    </source>
</evidence>
<evidence type="ECO:0000256" key="9">
    <source>
        <dbReference type="ARBA" id="ARBA00022984"/>
    </source>
</evidence>
<keyword evidence="6 16" id="KW-0812">Transmembrane</keyword>
<keyword evidence="12" id="KW-0511">Multifunctional enzyme</keyword>
<comment type="catalytic activity">
    <reaction evidence="14">
        <text>Preferential cleavage: (Ac)2-L-Lys-D-Ala-|-D-Ala. Also transpeptidation of peptidyl-alanyl moieties that are N-acyl substituents of D-alanine.</text>
        <dbReference type="EC" id="3.4.16.4"/>
    </reaction>
</comment>
<evidence type="ECO:0000256" key="10">
    <source>
        <dbReference type="ARBA" id="ARBA00022989"/>
    </source>
</evidence>
<evidence type="ECO:0000313" key="20">
    <source>
        <dbReference type="Proteomes" id="UP001179647"/>
    </source>
</evidence>
<dbReference type="SUPFAM" id="SSF53955">
    <property type="entry name" value="Lysozyme-like"/>
    <property type="match status" value="1"/>
</dbReference>
<reference evidence="19" key="1">
    <citation type="submission" date="2022-10" db="EMBL/GenBank/DDBJ databases">
        <title>Vagococcus sp. isolated from poultry meat.</title>
        <authorList>
            <person name="Johansson P."/>
            <person name="Bjorkroth J."/>
        </authorList>
    </citation>
    <scope>NUCLEOTIDE SEQUENCE</scope>
    <source>
        <strain evidence="19">STAA11</strain>
    </source>
</reference>
<dbReference type="Pfam" id="PF00905">
    <property type="entry name" value="Transpeptidase"/>
    <property type="match status" value="1"/>
</dbReference>
<evidence type="ECO:0000256" key="7">
    <source>
        <dbReference type="ARBA" id="ARBA00022801"/>
    </source>
</evidence>
<dbReference type="GO" id="GO:0008658">
    <property type="term" value="F:penicillin binding"/>
    <property type="evidence" value="ECO:0007669"/>
    <property type="project" value="InterPro"/>
</dbReference>
<evidence type="ECO:0000256" key="11">
    <source>
        <dbReference type="ARBA" id="ARBA00023136"/>
    </source>
</evidence>
<keyword evidence="4" id="KW-0328">Glycosyltransferase</keyword>
<gene>
    <name evidence="19" type="ORF">OL234_03870</name>
</gene>
<dbReference type="PANTHER" id="PTHR32282">
    <property type="entry name" value="BINDING PROTEIN TRANSPEPTIDASE, PUTATIVE-RELATED"/>
    <property type="match status" value="1"/>
</dbReference>
<sequence>MKLFNKNKEPDTKTEKNNHQELTTKGIFAFNTSFSVIKSLFYFFIVVLMLLGSLGVGMGLGYFAFLVSDTPVPNKAELSDKIHDVSLISNITFNNGDNIAEIRSDILRTSIASDKMSPLVKKALISTEDENFKKHNGVVPKAVARALIADATGLGGASGGSTITQQLVKQQVLTSETTFKRKANEILLALRLEKFFSKDEIISAYLNVSPFGRNNKGQNIAGVEEAAQGIFNTTASDLTLPQAAFIAGLPQSPIIYSPYTNTGEIKEDQSLGLKRKNQVLFNMYREGYIKKKKYEEAINYDLTQDFKTTEAVENIRNDFLYQTVHQETIDLLMPYFYEKDGLSKKEISENNSLYNKYSEITERELRLNGLTVKTTIDKDIYNEMQAAEQNVGWRLDDGRERMIENGSVLMENSTGRVLGFIGGRDYNINQNNHAFQTRRSPGSTIKPLLAYAPAIDIGLIGSESKLSNYSRDYREGDVLRNYGGLESSGFKTVREALKESDNVPVVELYQKLLEEIDPKKDYYDKMDMKMKAKEFNYESIPVGGTDDGPTVFEQTNAFATLANKGEFNKGYVIESITDHDGKVIYEHKAKPVQVYSPETASVMNDMMRDVVNSGTGKHAKDYLTDLNKQVGKADWVGKTGTSQEAKDYWFIASTPNITLSSWIGYDDGTPMYDNWDDRNKEMWASIAEAAYSTYPEIFKVNEKFKLDSDVKKEDVSSFTGQKMGTVDIEGTKRKVPGKKVTSLWAKNGPEESKFEFGIGATEEQYREIWKTPESYGNLPTSDTKQKR</sequence>
<accession>A0AAF0CW22</accession>
<feature type="domain" description="Glycosyl transferase family 51" evidence="18">
    <location>
        <begin position="96"/>
        <end position="274"/>
    </location>
</feature>
<dbReference type="InterPro" id="IPR001460">
    <property type="entry name" value="PCN-bd_Tpept"/>
</dbReference>
<dbReference type="RefSeq" id="WP_275469844.1">
    <property type="nucleotide sequence ID" value="NZ_CP110232.1"/>
</dbReference>
<dbReference type="GO" id="GO:0008955">
    <property type="term" value="F:peptidoglycan glycosyltransferase activity"/>
    <property type="evidence" value="ECO:0007669"/>
    <property type="project" value="UniProtKB-EC"/>
</dbReference>
<keyword evidence="3" id="KW-0645">Protease</keyword>
<evidence type="ECO:0000256" key="15">
    <source>
        <dbReference type="ARBA" id="ARBA00049902"/>
    </source>
</evidence>
<evidence type="ECO:0000313" key="19">
    <source>
        <dbReference type="EMBL" id="WEG74045.1"/>
    </source>
</evidence>
<dbReference type="Gene3D" id="3.40.710.10">
    <property type="entry name" value="DD-peptidase/beta-lactamase superfamily"/>
    <property type="match status" value="1"/>
</dbReference>
<dbReference type="SUPFAM" id="SSF56601">
    <property type="entry name" value="beta-lactamase/transpeptidase-like"/>
    <property type="match status" value="1"/>
</dbReference>
<dbReference type="InterPro" id="IPR050396">
    <property type="entry name" value="Glycosyltr_51/Transpeptidase"/>
</dbReference>
<keyword evidence="2" id="KW-0121">Carboxypeptidase</keyword>
<dbReference type="GO" id="GO:0009252">
    <property type="term" value="P:peptidoglycan biosynthetic process"/>
    <property type="evidence" value="ECO:0007669"/>
    <property type="project" value="UniProtKB-KW"/>
</dbReference>
<name>A0AAF0CW22_9ENTE</name>
<proteinExistence type="predicted"/>
<keyword evidence="7" id="KW-0378">Hydrolase</keyword>
<dbReference type="GO" id="GO:0030288">
    <property type="term" value="C:outer membrane-bounded periplasmic space"/>
    <property type="evidence" value="ECO:0007669"/>
    <property type="project" value="TreeGrafter"/>
</dbReference>
<evidence type="ECO:0000256" key="6">
    <source>
        <dbReference type="ARBA" id="ARBA00022692"/>
    </source>
</evidence>
<dbReference type="Gene3D" id="1.10.3810.10">
    <property type="entry name" value="Biosynthetic peptidoglycan transglycosylase-like"/>
    <property type="match status" value="1"/>
</dbReference>
<feature type="transmembrane region" description="Helical" evidence="16">
    <location>
        <begin position="40"/>
        <end position="65"/>
    </location>
</feature>
<evidence type="ECO:0000256" key="16">
    <source>
        <dbReference type="SAM" id="Phobius"/>
    </source>
</evidence>
<dbReference type="GO" id="GO:0006508">
    <property type="term" value="P:proteolysis"/>
    <property type="evidence" value="ECO:0007669"/>
    <property type="project" value="UniProtKB-KW"/>
</dbReference>
<evidence type="ECO:0000256" key="2">
    <source>
        <dbReference type="ARBA" id="ARBA00022645"/>
    </source>
</evidence>
<keyword evidence="9" id="KW-0573">Peptidoglycan synthesis</keyword>
<dbReference type="InterPro" id="IPR012338">
    <property type="entry name" value="Beta-lactam/transpept-like"/>
</dbReference>
<evidence type="ECO:0000256" key="3">
    <source>
        <dbReference type="ARBA" id="ARBA00022670"/>
    </source>
</evidence>
<evidence type="ECO:0000256" key="13">
    <source>
        <dbReference type="ARBA" id="ARBA00023316"/>
    </source>
</evidence>
<evidence type="ECO:0000256" key="12">
    <source>
        <dbReference type="ARBA" id="ARBA00023268"/>
    </source>
</evidence>
<protein>
    <submittedName>
        <fullName evidence="19">Penicillin-binding protein</fullName>
    </submittedName>
</protein>
<keyword evidence="1" id="KW-1003">Cell membrane</keyword>
<dbReference type="EMBL" id="CP110232">
    <property type="protein sequence ID" value="WEG74045.1"/>
    <property type="molecule type" value="Genomic_DNA"/>
</dbReference>
<dbReference type="GO" id="GO:0071555">
    <property type="term" value="P:cell wall organization"/>
    <property type="evidence" value="ECO:0007669"/>
    <property type="project" value="UniProtKB-KW"/>
</dbReference>
<evidence type="ECO:0000256" key="4">
    <source>
        <dbReference type="ARBA" id="ARBA00022676"/>
    </source>
</evidence>
<feature type="domain" description="Penicillin-binding protein transpeptidase" evidence="17">
    <location>
        <begin position="408"/>
        <end position="655"/>
    </location>
</feature>
<organism evidence="19 20">
    <name type="scientific">Vagococcus intermedius</name>
    <dbReference type="NCBI Taxonomy" id="2991418"/>
    <lineage>
        <taxon>Bacteria</taxon>
        <taxon>Bacillati</taxon>
        <taxon>Bacillota</taxon>
        <taxon>Bacilli</taxon>
        <taxon>Lactobacillales</taxon>
        <taxon>Enterococcaceae</taxon>
        <taxon>Vagococcus</taxon>
    </lineage>
</organism>
<evidence type="ECO:0000259" key="17">
    <source>
        <dbReference type="Pfam" id="PF00905"/>
    </source>
</evidence>
<dbReference type="GO" id="GO:0008360">
    <property type="term" value="P:regulation of cell shape"/>
    <property type="evidence" value="ECO:0007669"/>
    <property type="project" value="UniProtKB-KW"/>
</dbReference>
<dbReference type="InterPro" id="IPR001264">
    <property type="entry name" value="Glyco_trans_51"/>
</dbReference>
<keyword evidence="20" id="KW-1185">Reference proteome</keyword>
<dbReference type="Gene3D" id="3.40.50.12800">
    <property type="match status" value="1"/>
</dbReference>
<dbReference type="Proteomes" id="UP001179647">
    <property type="component" value="Chromosome"/>
</dbReference>
<dbReference type="KEGG" id="vie:OL234_03870"/>
<dbReference type="InterPro" id="IPR023346">
    <property type="entry name" value="Lysozyme-like_dom_sf"/>
</dbReference>
<dbReference type="Pfam" id="PF00912">
    <property type="entry name" value="Transgly"/>
    <property type="match status" value="1"/>
</dbReference>
<keyword evidence="10 16" id="KW-1133">Transmembrane helix</keyword>
<dbReference type="InterPro" id="IPR036950">
    <property type="entry name" value="PBP_transglycosylase"/>
</dbReference>
<evidence type="ECO:0000256" key="1">
    <source>
        <dbReference type="ARBA" id="ARBA00022475"/>
    </source>
</evidence>
<dbReference type="GO" id="GO:0009002">
    <property type="term" value="F:serine-type D-Ala-D-Ala carboxypeptidase activity"/>
    <property type="evidence" value="ECO:0007669"/>
    <property type="project" value="UniProtKB-EC"/>
</dbReference>
<dbReference type="AlphaFoldDB" id="A0AAF0CW22"/>
<keyword evidence="11 16" id="KW-0472">Membrane</keyword>
<keyword evidence="8" id="KW-0133">Cell shape</keyword>
<keyword evidence="13" id="KW-0961">Cell wall biogenesis/degradation</keyword>
<evidence type="ECO:0000259" key="18">
    <source>
        <dbReference type="Pfam" id="PF00912"/>
    </source>
</evidence>
<evidence type="ECO:0000256" key="14">
    <source>
        <dbReference type="ARBA" id="ARBA00034000"/>
    </source>
</evidence>
<dbReference type="PANTHER" id="PTHR32282:SF32">
    <property type="entry name" value="PENICILLIN-BINDING PROTEIN 2A"/>
    <property type="match status" value="1"/>
</dbReference>